<organism evidence="1 2">
    <name type="scientific">Choiromyces venosus 120613-1</name>
    <dbReference type="NCBI Taxonomy" id="1336337"/>
    <lineage>
        <taxon>Eukaryota</taxon>
        <taxon>Fungi</taxon>
        <taxon>Dikarya</taxon>
        <taxon>Ascomycota</taxon>
        <taxon>Pezizomycotina</taxon>
        <taxon>Pezizomycetes</taxon>
        <taxon>Pezizales</taxon>
        <taxon>Tuberaceae</taxon>
        <taxon>Choiromyces</taxon>
    </lineage>
</organism>
<evidence type="ECO:0000313" key="1">
    <source>
        <dbReference type="EMBL" id="RPB06211.1"/>
    </source>
</evidence>
<dbReference type="AlphaFoldDB" id="A0A3N4KCS9"/>
<keyword evidence="2" id="KW-1185">Reference proteome</keyword>
<protein>
    <submittedName>
        <fullName evidence="1">Uncharacterized protein</fullName>
    </submittedName>
</protein>
<dbReference type="Proteomes" id="UP000276215">
    <property type="component" value="Unassembled WGS sequence"/>
</dbReference>
<proteinExistence type="predicted"/>
<dbReference type="EMBL" id="ML120351">
    <property type="protein sequence ID" value="RPB06211.1"/>
    <property type="molecule type" value="Genomic_DNA"/>
</dbReference>
<accession>A0A3N4KCS9</accession>
<reference evidence="1 2" key="1">
    <citation type="journal article" date="2018" name="Nat. Ecol. Evol.">
        <title>Pezizomycetes genomes reveal the molecular basis of ectomycorrhizal truffle lifestyle.</title>
        <authorList>
            <person name="Murat C."/>
            <person name="Payen T."/>
            <person name="Noel B."/>
            <person name="Kuo A."/>
            <person name="Morin E."/>
            <person name="Chen J."/>
            <person name="Kohler A."/>
            <person name="Krizsan K."/>
            <person name="Balestrini R."/>
            <person name="Da Silva C."/>
            <person name="Montanini B."/>
            <person name="Hainaut M."/>
            <person name="Levati E."/>
            <person name="Barry K.W."/>
            <person name="Belfiori B."/>
            <person name="Cichocki N."/>
            <person name="Clum A."/>
            <person name="Dockter R.B."/>
            <person name="Fauchery L."/>
            <person name="Guy J."/>
            <person name="Iotti M."/>
            <person name="Le Tacon F."/>
            <person name="Lindquist E.A."/>
            <person name="Lipzen A."/>
            <person name="Malagnac F."/>
            <person name="Mello A."/>
            <person name="Molinier V."/>
            <person name="Miyauchi S."/>
            <person name="Poulain J."/>
            <person name="Riccioni C."/>
            <person name="Rubini A."/>
            <person name="Sitrit Y."/>
            <person name="Splivallo R."/>
            <person name="Traeger S."/>
            <person name="Wang M."/>
            <person name="Zifcakova L."/>
            <person name="Wipf D."/>
            <person name="Zambonelli A."/>
            <person name="Paolocci F."/>
            <person name="Nowrousian M."/>
            <person name="Ottonello S."/>
            <person name="Baldrian P."/>
            <person name="Spatafora J.W."/>
            <person name="Henrissat B."/>
            <person name="Nagy L.G."/>
            <person name="Aury J.M."/>
            <person name="Wincker P."/>
            <person name="Grigoriev I.V."/>
            <person name="Bonfante P."/>
            <person name="Martin F.M."/>
        </authorList>
    </citation>
    <scope>NUCLEOTIDE SEQUENCE [LARGE SCALE GENOMIC DNA]</scope>
    <source>
        <strain evidence="1 2">120613-1</strain>
    </source>
</reference>
<evidence type="ECO:0000313" key="2">
    <source>
        <dbReference type="Proteomes" id="UP000276215"/>
    </source>
</evidence>
<name>A0A3N4KCS9_9PEZI</name>
<gene>
    <name evidence="1" type="ORF">L873DRAFT_31648</name>
</gene>
<sequence>MACMPGVSKSRKECQEKILVSHFSCFRQGFSLCLLQPRFPSSLSIELPYPLHKPNLSTRQEGKLTHAISPSISLHTLFLLPTLRPPLLFSSEVFCKQES</sequence>